<proteinExistence type="predicted"/>
<feature type="modified residue" description="4-aspartylphosphate" evidence="4">
    <location>
        <position position="65"/>
    </location>
</feature>
<dbReference type="Gene3D" id="3.40.50.2300">
    <property type="match status" value="1"/>
</dbReference>
<evidence type="ECO:0000256" key="1">
    <source>
        <dbReference type="ARBA" id="ARBA00000085"/>
    </source>
</evidence>
<dbReference type="Pfam" id="PF00512">
    <property type="entry name" value="HisKA"/>
    <property type="match status" value="1"/>
</dbReference>
<evidence type="ECO:0000259" key="6">
    <source>
        <dbReference type="PROSITE" id="PS50109"/>
    </source>
</evidence>
<dbReference type="EMBL" id="DF820455">
    <property type="protein sequence ID" value="GAK49902.1"/>
    <property type="molecule type" value="Genomic_DNA"/>
</dbReference>
<dbReference type="CDD" id="cd00082">
    <property type="entry name" value="HisKA"/>
    <property type="match status" value="1"/>
</dbReference>
<dbReference type="PROSITE" id="PS50110">
    <property type="entry name" value="RESPONSE_REGULATORY"/>
    <property type="match status" value="1"/>
</dbReference>
<dbReference type="Gene3D" id="1.10.287.130">
    <property type="match status" value="1"/>
</dbReference>
<evidence type="ECO:0000313" key="8">
    <source>
        <dbReference type="EMBL" id="GAK49902.1"/>
    </source>
</evidence>
<dbReference type="Pfam" id="PF00072">
    <property type="entry name" value="Response_reg"/>
    <property type="match status" value="1"/>
</dbReference>
<dbReference type="HOGENOM" id="CLU_000445_114_72_0"/>
<dbReference type="Gene3D" id="3.30.565.10">
    <property type="entry name" value="Histidine kinase-like ATPase, C-terminal domain"/>
    <property type="match status" value="1"/>
</dbReference>
<keyword evidence="8" id="KW-0808">Transferase</keyword>
<dbReference type="SUPFAM" id="SSF47384">
    <property type="entry name" value="Homodimeric domain of signal transducing histidine kinase"/>
    <property type="match status" value="1"/>
</dbReference>
<evidence type="ECO:0000256" key="2">
    <source>
        <dbReference type="ARBA" id="ARBA00012438"/>
    </source>
</evidence>
<dbReference type="SUPFAM" id="SSF55874">
    <property type="entry name" value="ATPase domain of HSP90 chaperone/DNA topoisomerase II/histidine kinase"/>
    <property type="match status" value="1"/>
</dbReference>
<dbReference type="SMART" id="SM00388">
    <property type="entry name" value="HisKA"/>
    <property type="match status" value="1"/>
</dbReference>
<feature type="coiled-coil region" evidence="5">
    <location>
        <begin position="134"/>
        <end position="190"/>
    </location>
</feature>
<dbReference type="Proteomes" id="UP000030700">
    <property type="component" value="Unassembled WGS sequence"/>
</dbReference>
<dbReference type="InterPro" id="IPR011006">
    <property type="entry name" value="CheY-like_superfamily"/>
</dbReference>
<dbReference type="GO" id="GO:0000155">
    <property type="term" value="F:phosphorelay sensor kinase activity"/>
    <property type="evidence" value="ECO:0007669"/>
    <property type="project" value="InterPro"/>
</dbReference>
<evidence type="ECO:0000256" key="3">
    <source>
        <dbReference type="ARBA" id="ARBA00022553"/>
    </source>
</evidence>
<feature type="domain" description="Histidine kinase" evidence="6">
    <location>
        <begin position="193"/>
        <end position="404"/>
    </location>
</feature>
<dbReference type="AlphaFoldDB" id="A0A0S6VYA6"/>
<dbReference type="STRING" id="1499966.U14_01126"/>
<evidence type="ECO:0000259" key="7">
    <source>
        <dbReference type="PROSITE" id="PS50110"/>
    </source>
</evidence>
<keyword evidence="8" id="KW-0418">Kinase</keyword>
<comment type="catalytic activity">
    <reaction evidence="1">
        <text>ATP + protein L-histidine = ADP + protein N-phospho-L-histidine.</text>
        <dbReference type="EC" id="2.7.13.3"/>
    </reaction>
</comment>
<dbReference type="InterPro" id="IPR036890">
    <property type="entry name" value="HATPase_C_sf"/>
</dbReference>
<sequence length="404" mass="45806">MNHVDATAPQERLVGAIMIVDDIPANLRMLMEILKSQQHVVRPVSHGHLALVSAQTQPPDLILLDIMMPEISGYEICRQLKNDARTRDIPIIFISAKDDIQDKAYAFQIGGVDYITKPFQADEVLLRVHTHLKLSRLQRSLQKQNSILQQEIRQRQEAEEAVRQMNARLEQRVRERTAELEAANDDLRNVISTVSHDLKTPLRGIGQLAQWLKDDYSHLFDARAQEMLSWLVQRVKRMNSLLDGIAEYISIVRQPEKVKPIDLNALIPQIFENLMPPETIVCCILTPLPVISGKKEHLSALFGNLIDNAILFMGRPQGQVTIACRDHGGFWQFEVADNGAGIPAEYHDKIFHLFQTLHTHDNDKQIGLGLAIVKKIITLYGGTIWVESELNQGSKFFFTLPKSS</sequence>
<dbReference type="SMART" id="SM00387">
    <property type="entry name" value="HATPase_c"/>
    <property type="match status" value="1"/>
</dbReference>
<dbReference type="Pfam" id="PF02518">
    <property type="entry name" value="HATPase_c"/>
    <property type="match status" value="1"/>
</dbReference>
<gene>
    <name evidence="8" type="ORF">U14_01126</name>
</gene>
<keyword evidence="9" id="KW-1185">Reference proteome</keyword>
<dbReference type="PANTHER" id="PTHR43547">
    <property type="entry name" value="TWO-COMPONENT HISTIDINE KINASE"/>
    <property type="match status" value="1"/>
</dbReference>
<dbReference type="InterPro" id="IPR036097">
    <property type="entry name" value="HisK_dim/P_sf"/>
</dbReference>
<accession>A0A0S6VYA6</accession>
<evidence type="ECO:0000313" key="9">
    <source>
        <dbReference type="Proteomes" id="UP000030700"/>
    </source>
</evidence>
<dbReference type="InterPro" id="IPR003594">
    <property type="entry name" value="HATPase_dom"/>
</dbReference>
<organism evidence="8">
    <name type="scientific">Candidatus Moduliflexus flocculans</name>
    <dbReference type="NCBI Taxonomy" id="1499966"/>
    <lineage>
        <taxon>Bacteria</taxon>
        <taxon>Candidatus Moduliflexota</taxon>
        <taxon>Candidatus Moduliflexia</taxon>
        <taxon>Candidatus Moduliflexales</taxon>
        <taxon>Candidatus Moduliflexaceae</taxon>
    </lineage>
</organism>
<evidence type="ECO:0000256" key="4">
    <source>
        <dbReference type="PROSITE-ProRule" id="PRU00169"/>
    </source>
</evidence>
<feature type="domain" description="Response regulatory" evidence="7">
    <location>
        <begin position="16"/>
        <end position="132"/>
    </location>
</feature>
<dbReference type="CDD" id="cd19920">
    <property type="entry name" value="REC_PA4781-like"/>
    <property type="match status" value="1"/>
</dbReference>
<dbReference type="InterPro" id="IPR003661">
    <property type="entry name" value="HisK_dim/P_dom"/>
</dbReference>
<dbReference type="PANTHER" id="PTHR43547:SF2">
    <property type="entry name" value="HYBRID SIGNAL TRANSDUCTION HISTIDINE KINASE C"/>
    <property type="match status" value="1"/>
</dbReference>
<keyword evidence="5" id="KW-0175">Coiled coil</keyword>
<dbReference type="PROSITE" id="PS50109">
    <property type="entry name" value="HIS_KIN"/>
    <property type="match status" value="1"/>
</dbReference>
<dbReference type="InterPro" id="IPR004358">
    <property type="entry name" value="Sig_transdc_His_kin-like_C"/>
</dbReference>
<reference evidence="8" key="1">
    <citation type="journal article" date="2015" name="PeerJ">
        <title>First genomic representation of candidate bacterial phylum KSB3 points to enhanced environmental sensing as a trigger of wastewater bulking.</title>
        <authorList>
            <person name="Sekiguchi Y."/>
            <person name="Ohashi A."/>
            <person name="Parks D.H."/>
            <person name="Yamauchi T."/>
            <person name="Tyson G.W."/>
            <person name="Hugenholtz P."/>
        </authorList>
    </citation>
    <scope>NUCLEOTIDE SEQUENCE [LARGE SCALE GENOMIC DNA]</scope>
</reference>
<dbReference type="SMART" id="SM00448">
    <property type="entry name" value="REC"/>
    <property type="match status" value="1"/>
</dbReference>
<protein>
    <recommendedName>
        <fullName evidence="2">histidine kinase</fullName>
        <ecNumber evidence="2">2.7.13.3</ecNumber>
    </recommendedName>
</protein>
<dbReference type="InterPro" id="IPR005467">
    <property type="entry name" value="His_kinase_dom"/>
</dbReference>
<dbReference type="InterPro" id="IPR001789">
    <property type="entry name" value="Sig_transdc_resp-reg_receiver"/>
</dbReference>
<dbReference type="PRINTS" id="PR00344">
    <property type="entry name" value="BCTRLSENSOR"/>
</dbReference>
<name>A0A0S6VYA6_9BACT</name>
<evidence type="ECO:0000256" key="5">
    <source>
        <dbReference type="SAM" id="Coils"/>
    </source>
</evidence>
<dbReference type="SUPFAM" id="SSF52172">
    <property type="entry name" value="CheY-like"/>
    <property type="match status" value="1"/>
</dbReference>
<keyword evidence="3 4" id="KW-0597">Phosphoprotein</keyword>
<dbReference type="EC" id="2.7.13.3" evidence="2"/>